<dbReference type="Pfam" id="PF13568">
    <property type="entry name" value="OMP_b-brl_2"/>
    <property type="match status" value="1"/>
</dbReference>
<protein>
    <submittedName>
        <fullName evidence="3">Outer membrane beta-barrel protein</fullName>
    </submittedName>
</protein>
<comment type="caution">
    <text evidence="3">The sequence shown here is derived from an EMBL/GenBank/DDBJ whole genome shotgun (WGS) entry which is preliminary data.</text>
</comment>
<keyword evidence="1" id="KW-0732">Signal</keyword>
<dbReference type="SUPFAM" id="SSF56925">
    <property type="entry name" value="OMPA-like"/>
    <property type="match status" value="1"/>
</dbReference>
<dbReference type="InterPro" id="IPR011250">
    <property type="entry name" value="OMP/PagP_B-barrel"/>
</dbReference>
<keyword evidence="4" id="KW-1185">Reference proteome</keyword>
<evidence type="ECO:0000313" key="3">
    <source>
        <dbReference type="EMBL" id="MVO09147.1"/>
    </source>
</evidence>
<reference evidence="4" key="1">
    <citation type="submission" date="2019-05" db="EMBL/GenBank/DDBJ databases">
        <title>Flavobacterium profundi sp. nov., isolated from a deep-sea seamount.</title>
        <authorList>
            <person name="Zhang D.-C."/>
        </authorList>
    </citation>
    <scope>NUCLEOTIDE SEQUENCE [LARGE SCALE GENOMIC DNA]</scope>
    <source>
        <strain evidence="4">TP390</strain>
    </source>
</reference>
<dbReference type="RefSeq" id="WP_140997535.1">
    <property type="nucleotide sequence ID" value="NZ_VDCZ01000005.1"/>
</dbReference>
<name>A0A6I4ISK2_9FLAO</name>
<organism evidence="3 4">
    <name type="scientific">Flavobacterium profundi</name>
    <dbReference type="NCBI Taxonomy" id="1774945"/>
    <lineage>
        <taxon>Bacteria</taxon>
        <taxon>Pseudomonadati</taxon>
        <taxon>Bacteroidota</taxon>
        <taxon>Flavobacteriia</taxon>
        <taxon>Flavobacteriales</taxon>
        <taxon>Flavobacteriaceae</taxon>
        <taxon>Flavobacterium</taxon>
    </lineage>
</organism>
<evidence type="ECO:0000256" key="1">
    <source>
        <dbReference type="SAM" id="SignalP"/>
    </source>
</evidence>
<feature type="domain" description="Outer membrane protein beta-barrel" evidence="2">
    <location>
        <begin position="26"/>
        <end position="176"/>
    </location>
</feature>
<dbReference type="AlphaFoldDB" id="A0A6I4ISK2"/>
<feature type="chain" id="PRO_5026264364" evidence="1">
    <location>
        <begin position="20"/>
        <end position="194"/>
    </location>
</feature>
<dbReference type="InterPro" id="IPR025665">
    <property type="entry name" value="Beta-barrel_OMP_2"/>
</dbReference>
<evidence type="ECO:0000259" key="2">
    <source>
        <dbReference type="Pfam" id="PF13568"/>
    </source>
</evidence>
<evidence type="ECO:0000313" key="4">
    <source>
        <dbReference type="Proteomes" id="UP000431264"/>
    </source>
</evidence>
<dbReference type="OrthoDB" id="947434at2"/>
<dbReference type="EMBL" id="WQLW01000005">
    <property type="protein sequence ID" value="MVO09147.1"/>
    <property type="molecule type" value="Genomic_DNA"/>
</dbReference>
<sequence length="194" mass="21683">MKKVLFACFALVMTHAVLAQNGDSESFGIKGGLNYSTITKGDFNEGADPRTSYYIGFFGEVPIIKKVLSLQPEIIYSRQGFENNYTTFLGENYTQEYRIDYINLPVLAKIHIGRVFSVEAGPQFGFKINEKIKSENNASINNDVNSFDTALAGGVSFNIDNFLISARYTYSLKEVIKNTDSKNSVFQLGVGFRF</sequence>
<dbReference type="Proteomes" id="UP000431264">
    <property type="component" value="Unassembled WGS sequence"/>
</dbReference>
<feature type="signal peptide" evidence="1">
    <location>
        <begin position="1"/>
        <end position="19"/>
    </location>
</feature>
<accession>A0A6I4ISK2</accession>
<proteinExistence type="predicted"/>
<gene>
    <name evidence="3" type="ORF">GOQ30_08230</name>
</gene>